<reference evidence="11 12" key="1">
    <citation type="journal article" date="2023" name="Hortic Res">
        <title>Pangenome of water caltrop reveals structural variations and asymmetric subgenome divergence after allopolyploidization.</title>
        <authorList>
            <person name="Zhang X."/>
            <person name="Chen Y."/>
            <person name="Wang L."/>
            <person name="Yuan Y."/>
            <person name="Fang M."/>
            <person name="Shi L."/>
            <person name="Lu R."/>
            <person name="Comes H.P."/>
            <person name="Ma Y."/>
            <person name="Chen Y."/>
            <person name="Huang G."/>
            <person name="Zhou Y."/>
            <person name="Zheng Z."/>
            <person name="Qiu Y."/>
        </authorList>
    </citation>
    <scope>NUCLEOTIDE SEQUENCE [LARGE SCALE GENOMIC DNA]</scope>
    <source>
        <strain evidence="11">F231</strain>
    </source>
</reference>
<evidence type="ECO:0000256" key="7">
    <source>
        <dbReference type="ARBA" id="ARBA00023136"/>
    </source>
</evidence>
<evidence type="ECO:0000256" key="3">
    <source>
        <dbReference type="ARBA" id="ARBA00022679"/>
    </source>
</evidence>
<accession>A0AAN7LUS5</accession>
<evidence type="ECO:0000256" key="8">
    <source>
        <dbReference type="ARBA" id="ARBA00023315"/>
    </source>
</evidence>
<keyword evidence="7 9" id="KW-0472">Membrane</keyword>
<evidence type="ECO:0000313" key="12">
    <source>
        <dbReference type="Proteomes" id="UP001346149"/>
    </source>
</evidence>
<comment type="caution">
    <text evidence="11">The sequence shown here is derived from an EMBL/GenBank/DDBJ whole genome shotgun (WGS) entry which is preliminary data.</text>
</comment>
<dbReference type="AlphaFoldDB" id="A0AAN7LUS5"/>
<sequence length="387" mass="43646">MKRAPYPPSQPRKYEMDGEELMSFLKVWASTAASLSYSYSIAGSVPKGLPRFLCLLPVFYLLATLPLGLSTFHLRGPTALFLVWLCSFKLLLFCFDAGPLSQSPSCIHFVLVASLPIKIKQNDHHHQHAEDRVGRPKEMLDSLHDHRKVLSTAKVLLLALLFQAYNYKPHLPACVLWVLYCLHAYLEFELMMALYAIPARVVLGGLGFELEPQFKEPYLTTSLEDFWGRRWNLAVSGILRLAVYDPMRNLCIPIMGSELGSHAGVFSAFAVSGLMHEALFYYYYYTMEGPTWEVTAFFLIQGACVVAEKAVKKRCQRRISWRPHRLVAGALTLGFLSATGIPLFALPLMRNGIDEKLIREGHEMAVFLKERARLIIGSTGREISIVS</sequence>
<evidence type="ECO:0000256" key="6">
    <source>
        <dbReference type="ARBA" id="ARBA00023098"/>
    </source>
</evidence>
<dbReference type="InterPro" id="IPR044851">
    <property type="entry name" value="Wax_synthase"/>
</dbReference>
<evidence type="ECO:0000256" key="4">
    <source>
        <dbReference type="ARBA" id="ARBA00022692"/>
    </source>
</evidence>
<dbReference type="PIRSF" id="PIRSF037006">
    <property type="entry name" value="Wax_synthase"/>
    <property type="match status" value="1"/>
</dbReference>
<comment type="similarity">
    <text evidence="2">Belongs to the wax synthase family.</text>
</comment>
<keyword evidence="3" id="KW-0808">Transferase</keyword>
<keyword evidence="8" id="KW-0012">Acyltransferase</keyword>
<dbReference type="GO" id="GO:0016020">
    <property type="term" value="C:membrane"/>
    <property type="evidence" value="ECO:0007669"/>
    <property type="project" value="UniProtKB-SubCell"/>
</dbReference>
<name>A0AAN7LUS5_TRANT</name>
<feature type="transmembrane region" description="Helical" evidence="9">
    <location>
        <begin position="263"/>
        <end position="284"/>
    </location>
</feature>
<keyword evidence="6" id="KW-0443">Lipid metabolism</keyword>
<evidence type="ECO:0000256" key="9">
    <source>
        <dbReference type="SAM" id="Phobius"/>
    </source>
</evidence>
<dbReference type="GO" id="GO:0006629">
    <property type="term" value="P:lipid metabolic process"/>
    <property type="evidence" value="ECO:0007669"/>
    <property type="project" value="UniProtKB-KW"/>
</dbReference>
<feature type="transmembrane region" description="Helical" evidence="9">
    <location>
        <begin position="327"/>
        <end position="349"/>
    </location>
</feature>
<evidence type="ECO:0000259" key="10">
    <source>
        <dbReference type="Pfam" id="PF13813"/>
    </source>
</evidence>
<organism evidence="11 12">
    <name type="scientific">Trapa natans</name>
    <name type="common">Water chestnut</name>
    <dbReference type="NCBI Taxonomy" id="22666"/>
    <lineage>
        <taxon>Eukaryota</taxon>
        <taxon>Viridiplantae</taxon>
        <taxon>Streptophyta</taxon>
        <taxon>Embryophyta</taxon>
        <taxon>Tracheophyta</taxon>
        <taxon>Spermatophyta</taxon>
        <taxon>Magnoliopsida</taxon>
        <taxon>eudicotyledons</taxon>
        <taxon>Gunneridae</taxon>
        <taxon>Pentapetalae</taxon>
        <taxon>rosids</taxon>
        <taxon>malvids</taxon>
        <taxon>Myrtales</taxon>
        <taxon>Lythraceae</taxon>
        <taxon>Trapa</taxon>
    </lineage>
</organism>
<feature type="domain" description="Wax synthase" evidence="10">
    <location>
        <begin position="211"/>
        <end position="299"/>
    </location>
</feature>
<dbReference type="GO" id="GO:0008374">
    <property type="term" value="F:O-acyltransferase activity"/>
    <property type="evidence" value="ECO:0007669"/>
    <property type="project" value="InterPro"/>
</dbReference>
<gene>
    <name evidence="11" type="ORF">SAY86_028434</name>
</gene>
<feature type="transmembrane region" description="Helical" evidence="9">
    <location>
        <begin position="177"/>
        <end position="197"/>
    </location>
</feature>
<evidence type="ECO:0000313" key="11">
    <source>
        <dbReference type="EMBL" id="KAK4796108.1"/>
    </source>
</evidence>
<keyword evidence="4 9" id="KW-0812">Transmembrane</keyword>
<dbReference type="PANTHER" id="PTHR31595:SF71">
    <property type="entry name" value="LONG-CHAIN-ALCOHOL O-FATTY-ACYLTRANSFERASE 5-RELATED"/>
    <property type="match status" value="1"/>
</dbReference>
<proteinExistence type="inferred from homology"/>
<feature type="transmembrane region" description="Helical" evidence="9">
    <location>
        <begin position="21"/>
        <end position="40"/>
    </location>
</feature>
<protein>
    <recommendedName>
        <fullName evidence="10">Wax synthase domain-containing protein</fullName>
    </recommendedName>
</protein>
<dbReference type="InterPro" id="IPR017088">
    <property type="entry name" value="Wax_synthase_Magnoliopsida"/>
</dbReference>
<keyword evidence="12" id="KW-1185">Reference proteome</keyword>
<dbReference type="PANTHER" id="PTHR31595">
    <property type="entry name" value="LONG-CHAIN-ALCOHOL O-FATTY-ACYLTRANSFERASE 3-RELATED"/>
    <property type="match status" value="1"/>
</dbReference>
<dbReference type="InterPro" id="IPR032805">
    <property type="entry name" value="Wax_synthase_dom"/>
</dbReference>
<evidence type="ECO:0000256" key="5">
    <source>
        <dbReference type="ARBA" id="ARBA00022989"/>
    </source>
</evidence>
<feature type="transmembrane region" description="Helical" evidence="9">
    <location>
        <begin position="52"/>
        <end position="72"/>
    </location>
</feature>
<comment type="subcellular location">
    <subcellularLocation>
        <location evidence="1">Membrane</location>
        <topology evidence="1">Multi-pass membrane protein</topology>
    </subcellularLocation>
</comment>
<evidence type="ECO:0000256" key="1">
    <source>
        <dbReference type="ARBA" id="ARBA00004141"/>
    </source>
</evidence>
<dbReference type="EMBL" id="JAXQNO010000006">
    <property type="protein sequence ID" value="KAK4796108.1"/>
    <property type="molecule type" value="Genomic_DNA"/>
</dbReference>
<keyword evidence="5 9" id="KW-1133">Transmembrane helix</keyword>
<evidence type="ECO:0000256" key="2">
    <source>
        <dbReference type="ARBA" id="ARBA00007282"/>
    </source>
</evidence>
<dbReference type="Proteomes" id="UP001346149">
    <property type="component" value="Unassembled WGS sequence"/>
</dbReference>
<dbReference type="Pfam" id="PF13813">
    <property type="entry name" value="MBOAT_2"/>
    <property type="match status" value="1"/>
</dbReference>